<dbReference type="Gene3D" id="2.20.110.10">
    <property type="entry name" value="Histone H3 K4-specific methyltransferase SET7/9 N-terminal domain"/>
    <property type="match status" value="1"/>
</dbReference>
<dbReference type="EMBL" id="OR343189">
    <property type="protein sequence ID" value="WNL50236.1"/>
    <property type="molecule type" value="Genomic_DNA"/>
</dbReference>
<accession>A0AA96IYH9</accession>
<proteinExistence type="predicted"/>
<reference evidence="1" key="1">
    <citation type="submission" date="2023-07" db="EMBL/GenBank/DDBJ databases">
        <authorList>
            <person name="Xia Y."/>
        </authorList>
    </citation>
    <scope>NUCLEOTIDE SEQUENCE</scope>
    <source>
        <strain evidence="1">E</strain>
    </source>
</reference>
<gene>
    <name evidence="1" type="ORF">MarDSR_197</name>
</gene>
<organism evidence="1">
    <name type="scientific">Marseillevirus sp</name>
    <dbReference type="NCBI Taxonomy" id="2809551"/>
    <lineage>
        <taxon>Viruses</taxon>
        <taxon>Varidnaviria</taxon>
        <taxon>Bamfordvirae</taxon>
        <taxon>Nucleocytoviricota</taxon>
        <taxon>Megaviricetes</taxon>
        <taxon>Pimascovirales</taxon>
        <taxon>Pimascovirales incertae sedis</taxon>
        <taxon>Marseilleviridae</taxon>
        <taxon>Marseillevirus</taxon>
    </lineage>
</organism>
<dbReference type="SUPFAM" id="SSF82185">
    <property type="entry name" value="Histone H3 K4-specific methyltransferase SET7/9 N-terminal domain"/>
    <property type="match status" value="1"/>
</dbReference>
<evidence type="ECO:0000313" key="1">
    <source>
        <dbReference type="EMBL" id="WNL50236.1"/>
    </source>
</evidence>
<protein>
    <recommendedName>
        <fullName evidence="2">MORN repeat-containing protein</fullName>
    </recommendedName>
</protein>
<sequence length="225" mass="26150">MQNPLYKEQEEKTRVAYGAKEFHKNPESFTYTKSFLLPTGEKHGTHKVSRTFPAFDNETIIETSEWNRGVLEGFWEAVSSKGGKLTGNFKNGEAQGTFIMEKEGKQIMVLKFVDGFVRKWRFGEHTNLRFRWTKKKLVIIQPKNICKFKVKLPKNRRPEKDDKVGNILLFCLSLYGRTLLNSKGKPFVVGFENEVFRIPCFPNELNISEFLPKKEGHDTVFCWTS</sequence>
<evidence type="ECO:0008006" key="2">
    <source>
        <dbReference type="Google" id="ProtNLM"/>
    </source>
</evidence>
<name>A0AA96IYH9_9VIRU</name>